<keyword evidence="5 9" id="KW-0297">G-protein coupled receptor</keyword>
<sequence length="465" mass="52887">MRRLLSKSCEAKQIKRFLFTTDGTETVQTELGGLQLNQATILTLGVVSSAATVIGNVLVILSFPVERQLRSVISNYFLLSLALADLVVGVYSIPLFTHQLYHHGNWKLGILTCDLWLTVDYGASNTSVAHLLVISVDRYLSVTYPLSYRTKRTRKKAIMSCIFSWIISFLIWTPFIFYWHTVYGRGESMKCTIKFLDENRWMVMFTSFFAFYMPATVMIFLYAAIYRATQKRNSQLAELQGNGHSKTKQEGRPSSCFSKRAKKPVNLKYTQVSRFQQRQQLTGARLQNYSLTGSELPISDSSSPIMEVKRLSSEGENSGNFKGPQRSFISNKSFKTSKREQRNEQKAARTLSAILFAFLITWTPYHLTLMLKTGVSKGTEDIVYWLCYLNSTINPLLYALCNETFRMTFWRIMTCRCRVSRPAPYSGAIVTRHAHALKVRSNGATNSIAMRKSNSDGHNSITSNF</sequence>
<dbReference type="Proteomes" id="UP001626550">
    <property type="component" value="Unassembled WGS sequence"/>
</dbReference>
<evidence type="ECO:0000256" key="10">
    <source>
        <dbReference type="SAM" id="MobiDB-lite"/>
    </source>
</evidence>
<feature type="transmembrane region" description="Helical" evidence="11">
    <location>
        <begin position="41"/>
        <end position="63"/>
    </location>
</feature>
<dbReference type="PANTHER" id="PTHR24247">
    <property type="entry name" value="5-HYDROXYTRYPTAMINE RECEPTOR"/>
    <property type="match status" value="1"/>
</dbReference>
<dbReference type="PROSITE" id="PS50262">
    <property type="entry name" value="G_PROTEIN_RECEP_F1_2"/>
    <property type="match status" value="1"/>
</dbReference>
<feature type="transmembrane region" description="Helical" evidence="11">
    <location>
        <begin position="382"/>
        <end position="401"/>
    </location>
</feature>
<dbReference type="Pfam" id="PF00001">
    <property type="entry name" value="7tm_1"/>
    <property type="match status" value="1"/>
</dbReference>
<dbReference type="SUPFAM" id="SSF81321">
    <property type="entry name" value="Family A G protein-coupled receptor-like"/>
    <property type="match status" value="1"/>
</dbReference>
<proteinExistence type="inferred from homology"/>
<feature type="transmembrane region" description="Helical" evidence="11">
    <location>
        <begin position="157"/>
        <end position="181"/>
    </location>
</feature>
<dbReference type="GO" id="GO:0005886">
    <property type="term" value="C:plasma membrane"/>
    <property type="evidence" value="ECO:0007669"/>
    <property type="project" value="UniProtKB-SubCell"/>
</dbReference>
<gene>
    <name evidence="13" type="primary">CHRM5_2</name>
    <name evidence="13" type="ORF">Ciccas_008102</name>
</gene>
<organism evidence="13 14">
    <name type="scientific">Cichlidogyrus casuarinus</name>
    <dbReference type="NCBI Taxonomy" id="1844966"/>
    <lineage>
        <taxon>Eukaryota</taxon>
        <taxon>Metazoa</taxon>
        <taxon>Spiralia</taxon>
        <taxon>Lophotrochozoa</taxon>
        <taxon>Platyhelminthes</taxon>
        <taxon>Monogenea</taxon>
        <taxon>Monopisthocotylea</taxon>
        <taxon>Dactylogyridea</taxon>
        <taxon>Ancyrocephalidae</taxon>
        <taxon>Cichlidogyrus</taxon>
    </lineage>
</organism>
<keyword evidence="4 11" id="KW-1133">Transmembrane helix</keyword>
<dbReference type="EMBL" id="JBJKFK010001358">
    <property type="protein sequence ID" value="KAL3313297.1"/>
    <property type="molecule type" value="Genomic_DNA"/>
</dbReference>
<evidence type="ECO:0000256" key="9">
    <source>
        <dbReference type="RuleBase" id="RU000688"/>
    </source>
</evidence>
<dbReference type="InterPro" id="IPR000276">
    <property type="entry name" value="GPCR_Rhodpsn"/>
</dbReference>
<keyword evidence="14" id="KW-1185">Reference proteome</keyword>
<dbReference type="PRINTS" id="PR00237">
    <property type="entry name" value="GPCRRHODOPSN"/>
</dbReference>
<dbReference type="PROSITE" id="PS00237">
    <property type="entry name" value="G_PROTEIN_RECEP_F1_1"/>
    <property type="match status" value="1"/>
</dbReference>
<feature type="transmembrane region" description="Helical" evidence="11">
    <location>
        <begin position="75"/>
        <end position="95"/>
    </location>
</feature>
<name>A0ABD2Q259_9PLAT</name>
<evidence type="ECO:0000256" key="8">
    <source>
        <dbReference type="ARBA" id="ARBA00023224"/>
    </source>
</evidence>
<keyword evidence="6 11" id="KW-0472">Membrane</keyword>
<comment type="subcellular location">
    <subcellularLocation>
        <location evidence="1">Cell membrane</location>
        <topology evidence="1">Multi-pass membrane protein</topology>
    </subcellularLocation>
</comment>
<dbReference type="Gene3D" id="1.20.1070.10">
    <property type="entry name" value="Rhodopsin 7-helix transmembrane proteins"/>
    <property type="match status" value="1"/>
</dbReference>
<comment type="similarity">
    <text evidence="9">Belongs to the G-protein coupled receptor 1 family.</text>
</comment>
<dbReference type="InterPro" id="IPR000995">
    <property type="entry name" value="Musac_Ach_rcpt"/>
</dbReference>
<feature type="region of interest" description="Disordered" evidence="10">
    <location>
        <begin position="313"/>
        <end position="342"/>
    </location>
</feature>
<keyword evidence="3 9" id="KW-0812">Transmembrane</keyword>
<dbReference type="AlphaFoldDB" id="A0ABD2Q259"/>
<evidence type="ECO:0000256" key="5">
    <source>
        <dbReference type="ARBA" id="ARBA00023040"/>
    </source>
</evidence>
<dbReference type="InterPro" id="IPR017452">
    <property type="entry name" value="GPCR_Rhodpsn_7TM"/>
</dbReference>
<keyword evidence="2" id="KW-1003">Cell membrane</keyword>
<dbReference type="PANTHER" id="PTHR24247:SF265">
    <property type="entry name" value="MUSCARINIC ACETYLCHOLINE RECEPTOR DM1"/>
    <property type="match status" value="1"/>
</dbReference>
<evidence type="ECO:0000256" key="1">
    <source>
        <dbReference type="ARBA" id="ARBA00004651"/>
    </source>
</evidence>
<evidence type="ECO:0000256" key="2">
    <source>
        <dbReference type="ARBA" id="ARBA00022475"/>
    </source>
</evidence>
<dbReference type="PRINTS" id="PR00243">
    <property type="entry name" value="MUSCARINICR"/>
</dbReference>
<feature type="transmembrane region" description="Helical" evidence="11">
    <location>
        <begin position="347"/>
        <end position="367"/>
    </location>
</feature>
<evidence type="ECO:0000313" key="13">
    <source>
        <dbReference type="EMBL" id="KAL3313297.1"/>
    </source>
</evidence>
<dbReference type="GO" id="GO:0004930">
    <property type="term" value="F:G protein-coupled receptor activity"/>
    <property type="evidence" value="ECO:0007669"/>
    <property type="project" value="UniProtKB-KW"/>
</dbReference>
<feature type="domain" description="G-protein coupled receptors family 1 profile" evidence="12">
    <location>
        <begin position="55"/>
        <end position="398"/>
    </location>
</feature>
<comment type="caution">
    <text evidence="13">The sequence shown here is derived from an EMBL/GenBank/DDBJ whole genome shotgun (WGS) entry which is preliminary data.</text>
</comment>
<dbReference type="SMART" id="SM01381">
    <property type="entry name" value="7TM_GPCR_Srsx"/>
    <property type="match status" value="1"/>
</dbReference>
<evidence type="ECO:0000313" key="14">
    <source>
        <dbReference type="Proteomes" id="UP001626550"/>
    </source>
</evidence>
<accession>A0ABD2Q259</accession>
<evidence type="ECO:0000259" key="12">
    <source>
        <dbReference type="PROSITE" id="PS50262"/>
    </source>
</evidence>
<evidence type="ECO:0000256" key="7">
    <source>
        <dbReference type="ARBA" id="ARBA00023170"/>
    </source>
</evidence>
<evidence type="ECO:0000256" key="4">
    <source>
        <dbReference type="ARBA" id="ARBA00022989"/>
    </source>
</evidence>
<keyword evidence="7 9" id="KW-0675">Receptor</keyword>
<reference evidence="13 14" key="1">
    <citation type="submission" date="2024-11" db="EMBL/GenBank/DDBJ databases">
        <title>Adaptive evolution of stress response genes in parasites aligns with host niche diversity.</title>
        <authorList>
            <person name="Hahn C."/>
            <person name="Resl P."/>
        </authorList>
    </citation>
    <scope>NUCLEOTIDE SEQUENCE [LARGE SCALE GENOMIC DNA]</scope>
    <source>
        <strain evidence="13">EGGRZ-B1_66</strain>
        <tissue evidence="13">Body</tissue>
    </source>
</reference>
<evidence type="ECO:0000256" key="6">
    <source>
        <dbReference type="ARBA" id="ARBA00023136"/>
    </source>
</evidence>
<feature type="region of interest" description="Disordered" evidence="10">
    <location>
        <begin position="237"/>
        <end position="258"/>
    </location>
</feature>
<keyword evidence="8 9" id="KW-0807">Transducer</keyword>
<evidence type="ECO:0000256" key="11">
    <source>
        <dbReference type="SAM" id="Phobius"/>
    </source>
</evidence>
<evidence type="ECO:0000256" key="3">
    <source>
        <dbReference type="ARBA" id="ARBA00022692"/>
    </source>
</evidence>
<protein>
    <submittedName>
        <fullName evidence="13">Muscarinic acetylcholine receptor M5</fullName>
    </submittedName>
</protein>
<feature type="transmembrane region" description="Helical" evidence="11">
    <location>
        <begin position="201"/>
        <end position="225"/>
    </location>
</feature>